<name>A0A317XWT5_9BASI</name>
<feature type="chain" id="PRO_5016323577" evidence="3">
    <location>
        <begin position="20"/>
        <end position="228"/>
    </location>
</feature>
<evidence type="ECO:0000256" key="2">
    <source>
        <dbReference type="ARBA" id="ARBA00023157"/>
    </source>
</evidence>
<keyword evidence="2" id="KW-1015">Disulfide bond</keyword>
<evidence type="ECO:0000256" key="3">
    <source>
        <dbReference type="SAM" id="SignalP"/>
    </source>
</evidence>
<dbReference type="AlphaFoldDB" id="A0A317XWT5"/>
<dbReference type="SMART" id="SM01110">
    <property type="entry name" value="Cutinase"/>
    <property type="match status" value="1"/>
</dbReference>
<sequence length="228" mass="23420">MVSVKLLSFLALVAAGVQAAPYVKRAGCSSYVIIDTRGTGEMQGPSSGFISMNDKIMSAVPGGTEYDTVYSAGFMQISTDGTNDIVNKITSTLSTDPSTCFVLEGYSQGAAATCNALPQLTGAAFDAVKAVILIGNPEHKPNLACNVDNSGGTSTAGASGLETMLSQGVPDEWVSKTLDICIPGDGVCDTMSGFGITFQHLGYPMDDNVQTMGADFAIKALQGGSSSN</sequence>
<dbReference type="PANTHER" id="PTHR33630:SF9">
    <property type="entry name" value="CUTINASE 4"/>
    <property type="match status" value="1"/>
</dbReference>
<protein>
    <submittedName>
        <fullName evidence="4">Alpha/beta-hydrolase</fullName>
    </submittedName>
</protein>
<dbReference type="STRING" id="1882483.A0A317XWT5"/>
<keyword evidence="5" id="KW-1185">Reference proteome</keyword>
<organism evidence="4 5">
    <name type="scientific">Testicularia cyperi</name>
    <dbReference type="NCBI Taxonomy" id="1882483"/>
    <lineage>
        <taxon>Eukaryota</taxon>
        <taxon>Fungi</taxon>
        <taxon>Dikarya</taxon>
        <taxon>Basidiomycota</taxon>
        <taxon>Ustilaginomycotina</taxon>
        <taxon>Ustilaginomycetes</taxon>
        <taxon>Ustilaginales</taxon>
        <taxon>Anthracoideaceae</taxon>
        <taxon>Testicularia</taxon>
    </lineage>
</organism>
<dbReference type="EMBL" id="KZ819188">
    <property type="protein sequence ID" value="PWZ02572.1"/>
    <property type="molecule type" value="Genomic_DNA"/>
</dbReference>
<dbReference type="Proteomes" id="UP000246740">
    <property type="component" value="Unassembled WGS sequence"/>
</dbReference>
<keyword evidence="1 4" id="KW-0378">Hydrolase</keyword>
<dbReference type="InterPro" id="IPR000675">
    <property type="entry name" value="Cutinase/axe"/>
</dbReference>
<dbReference type="GO" id="GO:0052689">
    <property type="term" value="F:carboxylic ester hydrolase activity"/>
    <property type="evidence" value="ECO:0007669"/>
    <property type="project" value="UniProtKB-ARBA"/>
</dbReference>
<keyword evidence="3" id="KW-0732">Signal</keyword>
<evidence type="ECO:0000256" key="1">
    <source>
        <dbReference type="ARBA" id="ARBA00022801"/>
    </source>
</evidence>
<dbReference type="InterPro" id="IPR029058">
    <property type="entry name" value="AB_hydrolase_fold"/>
</dbReference>
<proteinExistence type="predicted"/>
<dbReference type="SUPFAM" id="SSF53474">
    <property type="entry name" value="alpha/beta-Hydrolases"/>
    <property type="match status" value="1"/>
</dbReference>
<gene>
    <name evidence="4" type="ORF">BCV70DRAFT_196821</name>
</gene>
<feature type="signal peptide" evidence="3">
    <location>
        <begin position="1"/>
        <end position="19"/>
    </location>
</feature>
<dbReference type="PANTHER" id="PTHR33630">
    <property type="entry name" value="CUTINASE RV1984C-RELATED-RELATED"/>
    <property type="match status" value="1"/>
</dbReference>
<accession>A0A317XWT5</accession>
<dbReference type="Gene3D" id="3.40.50.1820">
    <property type="entry name" value="alpha/beta hydrolase"/>
    <property type="match status" value="1"/>
</dbReference>
<dbReference type="Pfam" id="PF01083">
    <property type="entry name" value="Cutinase"/>
    <property type="match status" value="1"/>
</dbReference>
<evidence type="ECO:0000313" key="5">
    <source>
        <dbReference type="Proteomes" id="UP000246740"/>
    </source>
</evidence>
<dbReference type="OrthoDB" id="2586582at2759"/>
<dbReference type="InParanoid" id="A0A317XWT5"/>
<evidence type="ECO:0000313" key="4">
    <source>
        <dbReference type="EMBL" id="PWZ02572.1"/>
    </source>
</evidence>
<reference evidence="4 5" key="1">
    <citation type="journal article" date="2018" name="Mol. Biol. Evol.">
        <title>Broad Genomic Sampling Reveals a Smut Pathogenic Ancestry of the Fungal Clade Ustilaginomycotina.</title>
        <authorList>
            <person name="Kijpornyongpan T."/>
            <person name="Mondo S.J."/>
            <person name="Barry K."/>
            <person name="Sandor L."/>
            <person name="Lee J."/>
            <person name="Lipzen A."/>
            <person name="Pangilinan J."/>
            <person name="LaButti K."/>
            <person name="Hainaut M."/>
            <person name="Henrissat B."/>
            <person name="Grigoriev I.V."/>
            <person name="Spatafora J.W."/>
            <person name="Aime M.C."/>
        </authorList>
    </citation>
    <scope>NUCLEOTIDE SEQUENCE [LARGE SCALE GENOMIC DNA]</scope>
    <source>
        <strain evidence="4 5">MCA 3645</strain>
    </source>
</reference>